<evidence type="ECO:0000313" key="7">
    <source>
        <dbReference type="Proteomes" id="UP000525686"/>
    </source>
</evidence>
<evidence type="ECO:0000256" key="1">
    <source>
        <dbReference type="SAM" id="MobiDB-lite"/>
    </source>
</evidence>
<evidence type="ECO:0000313" key="3">
    <source>
        <dbReference type="EMBL" id="MBB1258570.1"/>
    </source>
</evidence>
<dbReference type="EMBL" id="JABJWZ010000008">
    <property type="protein sequence ID" value="MBB1252175.1"/>
    <property type="molecule type" value="Genomic_DNA"/>
</dbReference>
<proteinExistence type="predicted"/>
<dbReference type="Proteomes" id="UP000525686">
    <property type="component" value="Unassembled WGS sequence"/>
</dbReference>
<dbReference type="Proteomes" id="UP000517765">
    <property type="component" value="Unassembled WGS sequence"/>
</dbReference>
<reference evidence="6 7" key="2">
    <citation type="submission" date="2020-05" db="EMBL/GenBank/DDBJ databases">
        <title>Classification of alakaliphilic streptomycetes isolated from an alkaline soil next to Lonar Crater, India and a proposal for the recognition of Streptomyces alkaliterrae sp. nov.</title>
        <authorList>
            <person name="Golinska P."/>
        </authorList>
    </citation>
    <scope>NUCLEOTIDE SEQUENCE [LARGE SCALE GENOMIC DNA]</scope>
    <source>
        <strain evidence="7">OF3</strain>
        <strain evidence="6">OF8</strain>
    </source>
</reference>
<name>A0A5P0YWR9_9ACTN</name>
<dbReference type="EMBL" id="JABJXA010000027">
    <property type="protein sequence ID" value="MBB1258570.1"/>
    <property type="molecule type" value="Genomic_DNA"/>
</dbReference>
<feature type="region of interest" description="Disordered" evidence="1">
    <location>
        <begin position="1"/>
        <end position="69"/>
    </location>
</feature>
<accession>A0A5P0YWR9</accession>
<gene>
    <name evidence="4" type="ORF">FNX44_013870</name>
    <name evidence="2" type="ORF">H3146_02160</name>
    <name evidence="3" type="ORF">H3147_06950</name>
</gene>
<dbReference type="EMBL" id="VJYK02000125">
    <property type="protein sequence ID" value="MQS02939.1"/>
    <property type="molecule type" value="Genomic_DNA"/>
</dbReference>
<feature type="compositionally biased region" description="Basic residues" evidence="1">
    <location>
        <begin position="60"/>
        <end position="69"/>
    </location>
</feature>
<reference evidence="4 5" key="1">
    <citation type="submission" date="2019-10" db="EMBL/GenBank/DDBJ databases">
        <title>Streptomyces sp. nov., a novel actinobacterium isolated from alkaline environment.</title>
        <authorList>
            <person name="Golinska P."/>
        </authorList>
    </citation>
    <scope>NUCLEOTIDE SEQUENCE [LARGE SCALE GENOMIC DNA]</scope>
    <source>
        <strain evidence="4 5">OF1</strain>
    </source>
</reference>
<protein>
    <submittedName>
        <fullName evidence="4">Uncharacterized protein</fullName>
    </submittedName>
</protein>
<evidence type="ECO:0000313" key="6">
    <source>
        <dbReference type="Proteomes" id="UP000517765"/>
    </source>
</evidence>
<dbReference type="RefSeq" id="WP_143648486.1">
    <property type="nucleotide sequence ID" value="NZ_JABJWZ010000008.1"/>
</dbReference>
<keyword evidence="5" id="KW-1185">Reference proteome</keyword>
<sequence length="69" mass="7617">MKAGGEGERAAEAAGDMLPVRADGHEDERTGSASRPKRSRAARREPRRVRGVPGEERPVHTIRVRRLFG</sequence>
<evidence type="ECO:0000313" key="4">
    <source>
        <dbReference type="EMBL" id="MQS02939.1"/>
    </source>
</evidence>
<dbReference type="Proteomes" id="UP000320857">
    <property type="component" value="Unassembled WGS sequence"/>
</dbReference>
<organism evidence="4 5">
    <name type="scientific">Streptomyces alkaliterrae</name>
    <dbReference type="NCBI Taxonomy" id="2213162"/>
    <lineage>
        <taxon>Bacteria</taxon>
        <taxon>Bacillati</taxon>
        <taxon>Actinomycetota</taxon>
        <taxon>Actinomycetes</taxon>
        <taxon>Kitasatosporales</taxon>
        <taxon>Streptomycetaceae</taxon>
        <taxon>Streptomyces</taxon>
    </lineage>
</organism>
<comment type="caution">
    <text evidence="4">The sequence shown here is derived from an EMBL/GenBank/DDBJ whole genome shotgun (WGS) entry which is preliminary data.</text>
</comment>
<feature type="compositionally biased region" description="Basic and acidic residues" evidence="1">
    <location>
        <begin position="1"/>
        <end position="11"/>
    </location>
</feature>
<reference evidence="2" key="3">
    <citation type="journal article" name="Syst. Appl. Microbiol.">
        <title>Streptomyces alkaliterrae sp. nov., isolated from an alkaline soil, and emended descriptions of Streptomyces alkaliphilus, Streptomyces calidiresistens and Streptomyces durbertensis.</title>
        <authorList>
            <person name="Swiecimska M."/>
            <person name="Golinska P."/>
            <person name="Nouioui I."/>
            <person name="Wypij M."/>
            <person name="Rai M."/>
            <person name="Sangal V."/>
            <person name="Goodfellow M."/>
        </authorList>
    </citation>
    <scope>NUCLEOTIDE SEQUENCE</scope>
    <source>
        <strain evidence="2">OF3</strain>
        <strain evidence="3">OF8</strain>
    </source>
</reference>
<evidence type="ECO:0000313" key="2">
    <source>
        <dbReference type="EMBL" id="MBB1252175.1"/>
    </source>
</evidence>
<dbReference type="AlphaFoldDB" id="A0A5P0YWR9"/>
<feature type="compositionally biased region" description="Basic residues" evidence="1">
    <location>
        <begin position="35"/>
        <end position="50"/>
    </location>
</feature>
<evidence type="ECO:0000313" key="5">
    <source>
        <dbReference type="Proteomes" id="UP000320857"/>
    </source>
</evidence>